<organism evidence="1 2">
    <name type="scientific">Photorhabdus heterorhabditis</name>
    <dbReference type="NCBI Taxonomy" id="880156"/>
    <lineage>
        <taxon>Bacteria</taxon>
        <taxon>Pseudomonadati</taxon>
        <taxon>Pseudomonadota</taxon>
        <taxon>Gammaproteobacteria</taxon>
        <taxon>Enterobacterales</taxon>
        <taxon>Morganellaceae</taxon>
        <taxon>Photorhabdus</taxon>
    </lineage>
</organism>
<comment type="caution">
    <text evidence="1">The sequence shown here is derived from an EMBL/GenBank/DDBJ whole genome shotgun (WGS) entry which is preliminary data.</text>
</comment>
<gene>
    <name evidence="1" type="ORF">AM629_06370</name>
</gene>
<evidence type="ECO:0008006" key="3">
    <source>
        <dbReference type="Google" id="ProtNLM"/>
    </source>
</evidence>
<sequence length="64" mass="7272">MTGVSERSQQSSSLKDEGYISVHNFARDALAPFHKYRRCQRSATQRRIVDADPYRVLSARVGSD</sequence>
<keyword evidence="2" id="KW-1185">Reference proteome</keyword>
<reference evidence="1 2" key="1">
    <citation type="submission" date="2015-09" db="EMBL/GenBank/DDBJ databases">
        <title>Draft genome sequence and assembly of Photorhabdus sp. VMG, a bacterial symbiont associated with Heterorhabditis zealandica.</title>
        <authorList>
            <person name="Naidoo S."/>
            <person name="Featherston J."/>
            <person name="Mothupi B."/>
            <person name="Gray V.M."/>
        </authorList>
    </citation>
    <scope>NUCLEOTIDE SEQUENCE [LARGE SCALE GENOMIC DNA]</scope>
    <source>
        <strain evidence="1 2">VMG</strain>
    </source>
</reference>
<dbReference type="RefSeq" id="WP_054477228.1">
    <property type="nucleotide sequence ID" value="NZ_CAWMRL010000011.1"/>
</dbReference>
<dbReference type="EMBL" id="LJCS01000011">
    <property type="protein sequence ID" value="KOY62834.1"/>
    <property type="molecule type" value="Genomic_DNA"/>
</dbReference>
<evidence type="ECO:0000313" key="1">
    <source>
        <dbReference type="EMBL" id="KOY62834.1"/>
    </source>
</evidence>
<accession>A0ABR5KE04</accession>
<protein>
    <recommendedName>
        <fullName evidence="3">Transposase</fullName>
    </recommendedName>
</protein>
<name>A0ABR5KE04_9GAMM</name>
<proteinExistence type="predicted"/>
<evidence type="ECO:0000313" key="2">
    <source>
        <dbReference type="Proteomes" id="UP000037727"/>
    </source>
</evidence>
<dbReference type="Proteomes" id="UP000037727">
    <property type="component" value="Unassembled WGS sequence"/>
</dbReference>